<keyword evidence="3" id="KW-1185">Reference proteome</keyword>
<dbReference type="AlphaFoldDB" id="A0A5N5SJP4"/>
<proteinExistence type="predicted"/>
<dbReference type="EMBL" id="SEYY01024342">
    <property type="protein sequence ID" value="KAB7494197.1"/>
    <property type="molecule type" value="Genomic_DNA"/>
</dbReference>
<feature type="non-terminal residue" evidence="2">
    <location>
        <position position="1"/>
    </location>
</feature>
<dbReference type="OrthoDB" id="6060011at2759"/>
<dbReference type="InterPro" id="IPR008197">
    <property type="entry name" value="WAP_dom"/>
</dbReference>
<comment type="caution">
    <text evidence="2">The sequence shown here is derived from an EMBL/GenBank/DDBJ whole genome shotgun (WGS) entry which is preliminary data.</text>
</comment>
<accession>A0A5N5SJP4</accession>
<name>A0A5N5SJP4_9CRUS</name>
<sequence length="78" mass="8703">SFTSVPLSLKEVHYNEIIAPLKEINICFYNGKCPLAENFQVPCDQIYNPDEECASDSDCLNGLKCCFDGCFKSCVNVN</sequence>
<dbReference type="GO" id="GO:0005576">
    <property type="term" value="C:extracellular region"/>
    <property type="evidence" value="ECO:0007669"/>
    <property type="project" value="InterPro"/>
</dbReference>
<reference evidence="2 3" key="1">
    <citation type="journal article" date="2019" name="PLoS Biol.">
        <title>Sex chromosomes control vertical transmission of feminizing Wolbachia symbionts in an isopod.</title>
        <authorList>
            <person name="Becking T."/>
            <person name="Chebbi M.A."/>
            <person name="Giraud I."/>
            <person name="Moumen B."/>
            <person name="Laverre T."/>
            <person name="Caubet Y."/>
            <person name="Peccoud J."/>
            <person name="Gilbert C."/>
            <person name="Cordaux R."/>
        </authorList>
    </citation>
    <scope>NUCLEOTIDE SEQUENCE [LARGE SCALE GENOMIC DNA]</scope>
    <source>
        <strain evidence="2">ANa2</strain>
        <tissue evidence="2">Whole body excluding digestive tract and cuticle</tissue>
    </source>
</reference>
<dbReference type="SUPFAM" id="SSF57256">
    <property type="entry name" value="Elafin-like"/>
    <property type="match status" value="1"/>
</dbReference>
<dbReference type="PROSITE" id="PS51390">
    <property type="entry name" value="WAP"/>
    <property type="match status" value="1"/>
</dbReference>
<evidence type="ECO:0000313" key="2">
    <source>
        <dbReference type="EMBL" id="KAB7494197.1"/>
    </source>
</evidence>
<organism evidence="2 3">
    <name type="scientific">Armadillidium nasatum</name>
    <dbReference type="NCBI Taxonomy" id="96803"/>
    <lineage>
        <taxon>Eukaryota</taxon>
        <taxon>Metazoa</taxon>
        <taxon>Ecdysozoa</taxon>
        <taxon>Arthropoda</taxon>
        <taxon>Crustacea</taxon>
        <taxon>Multicrustacea</taxon>
        <taxon>Malacostraca</taxon>
        <taxon>Eumalacostraca</taxon>
        <taxon>Peracarida</taxon>
        <taxon>Isopoda</taxon>
        <taxon>Oniscidea</taxon>
        <taxon>Crinocheta</taxon>
        <taxon>Armadillidiidae</taxon>
        <taxon>Armadillidium</taxon>
    </lineage>
</organism>
<dbReference type="SMART" id="SM00217">
    <property type="entry name" value="WAP"/>
    <property type="match status" value="1"/>
</dbReference>
<dbReference type="GO" id="GO:0030414">
    <property type="term" value="F:peptidase inhibitor activity"/>
    <property type="evidence" value="ECO:0007669"/>
    <property type="project" value="InterPro"/>
</dbReference>
<feature type="domain" description="WAP" evidence="1">
    <location>
        <begin position="26"/>
        <end position="78"/>
    </location>
</feature>
<protein>
    <recommendedName>
        <fullName evidence="1">WAP domain-containing protein</fullName>
    </recommendedName>
</protein>
<dbReference type="InterPro" id="IPR036645">
    <property type="entry name" value="Elafin-like_sf"/>
</dbReference>
<dbReference type="Gene3D" id="4.10.75.10">
    <property type="entry name" value="Elafin-like"/>
    <property type="match status" value="1"/>
</dbReference>
<dbReference type="Proteomes" id="UP000326759">
    <property type="component" value="Unassembled WGS sequence"/>
</dbReference>
<evidence type="ECO:0000259" key="1">
    <source>
        <dbReference type="PROSITE" id="PS51390"/>
    </source>
</evidence>
<evidence type="ECO:0000313" key="3">
    <source>
        <dbReference type="Proteomes" id="UP000326759"/>
    </source>
</evidence>
<gene>
    <name evidence="2" type="ORF">Anas_08569</name>
</gene>
<dbReference type="Pfam" id="PF00095">
    <property type="entry name" value="WAP"/>
    <property type="match status" value="1"/>
</dbReference>